<dbReference type="HOGENOM" id="CLU_2642819_0_0_1"/>
<dbReference type="AlphaFoldDB" id="M1E147"/>
<dbReference type="EnsemblPlants" id="PGSC0003DMT400097661">
    <property type="protein sequence ID" value="PGSC0003DMT400097661"/>
    <property type="gene ID" value="PGSC0003DMG400047232"/>
</dbReference>
<accession>M1E147</accession>
<dbReference type="PaxDb" id="4113-PGSC0003DMT400097661"/>
<organism evidence="1 2">
    <name type="scientific">Solanum tuberosum</name>
    <name type="common">Potato</name>
    <dbReference type="NCBI Taxonomy" id="4113"/>
    <lineage>
        <taxon>Eukaryota</taxon>
        <taxon>Viridiplantae</taxon>
        <taxon>Streptophyta</taxon>
        <taxon>Embryophyta</taxon>
        <taxon>Tracheophyta</taxon>
        <taxon>Spermatophyta</taxon>
        <taxon>Magnoliopsida</taxon>
        <taxon>eudicotyledons</taxon>
        <taxon>Gunneridae</taxon>
        <taxon>Pentapetalae</taxon>
        <taxon>asterids</taxon>
        <taxon>lamiids</taxon>
        <taxon>Solanales</taxon>
        <taxon>Solanaceae</taxon>
        <taxon>Solanoideae</taxon>
        <taxon>Solaneae</taxon>
        <taxon>Solanum</taxon>
    </lineage>
</organism>
<protein>
    <submittedName>
        <fullName evidence="1">Uncharacterized protein</fullName>
    </submittedName>
</protein>
<sequence>MESSLLSGNLSTFAELELEFEASIVNLNIFGNGLRIEEQSKDTSRQKGTKQSEEVKIGEIDDRQEHSACHRVATLTA</sequence>
<dbReference type="InParanoid" id="M1E147"/>
<keyword evidence="2" id="KW-1185">Reference proteome</keyword>
<name>M1E147_SOLTU</name>
<proteinExistence type="predicted"/>
<reference evidence="1" key="2">
    <citation type="submission" date="2015-06" db="UniProtKB">
        <authorList>
            <consortium name="EnsemblPlants"/>
        </authorList>
    </citation>
    <scope>IDENTIFICATION</scope>
    <source>
        <strain evidence="1">DM1-3 516 R44</strain>
    </source>
</reference>
<reference evidence="2" key="1">
    <citation type="journal article" date="2011" name="Nature">
        <title>Genome sequence and analysis of the tuber crop potato.</title>
        <authorList>
            <consortium name="The Potato Genome Sequencing Consortium"/>
        </authorList>
    </citation>
    <scope>NUCLEOTIDE SEQUENCE [LARGE SCALE GENOMIC DNA]</scope>
    <source>
        <strain evidence="2">cv. DM1-3 516 R44</strain>
    </source>
</reference>
<dbReference type="Gramene" id="PGSC0003DMT400097661">
    <property type="protein sequence ID" value="PGSC0003DMT400097661"/>
    <property type="gene ID" value="PGSC0003DMG400047232"/>
</dbReference>
<evidence type="ECO:0000313" key="1">
    <source>
        <dbReference type="EnsemblPlants" id="PGSC0003DMT400097661"/>
    </source>
</evidence>
<evidence type="ECO:0000313" key="2">
    <source>
        <dbReference type="Proteomes" id="UP000011115"/>
    </source>
</evidence>
<dbReference type="Proteomes" id="UP000011115">
    <property type="component" value="Unassembled WGS sequence"/>
</dbReference>